<evidence type="ECO:0000313" key="1">
    <source>
        <dbReference type="EMBL" id="KAJ4449631.1"/>
    </source>
</evidence>
<evidence type="ECO:0000313" key="2">
    <source>
        <dbReference type="Proteomes" id="UP001148838"/>
    </source>
</evidence>
<gene>
    <name evidence="1" type="ORF">ANN_01035</name>
</gene>
<name>A0ABQ8TU53_PERAM</name>
<dbReference type="Proteomes" id="UP001148838">
    <property type="component" value="Unassembled WGS sequence"/>
</dbReference>
<proteinExistence type="predicted"/>
<protein>
    <submittedName>
        <fullName evidence="1">Uncharacterized protein</fullName>
    </submittedName>
</protein>
<comment type="caution">
    <text evidence="1">The sequence shown here is derived from an EMBL/GenBank/DDBJ whole genome shotgun (WGS) entry which is preliminary data.</text>
</comment>
<reference evidence="1 2" key="1">
    <citation type="journal article" date="2022" name="Allergy">
        <title>Genome assembly and annotation of Periplaneta americana reveal a comprehensive cockroach allergen profile.</title>
        <authorList>
            <person name="Wang L."/>
            <person name="Xiong Q."/>
            <person name="Saelim N."/>
            <person name="Wang L."/>
            <person name="Nong W."/>
            <person name="Wan A.T."/>
            <person name="Shi M."/>
            <person name="Liu X."/>
            <person name="Cao Q."/>
            <person name="Hui J.H.L."/>
            <person name="Sookrung N."/>
            <person name="Leung T.F."/>
            <person name="Tungtrongchitr A."/>
            <person name="Tsui S.K.W."/>
        </authorList>
    </citation>
    <scope>NUCLEOTIDE SEQUENCE [LARGE SCALE GENOMIC DNA]</scope>
    <source>
        <strain evidence="1">PWHHKU_190912</strain>
    </source>
</reference>
<dbReference type="EMBL" id="JAJSOF020000003">
    <property type="protein sequence ID" value="KAJ4449631.1"/>
    <property type="molecule type" value="Genomic_DNA"/>
</dbReference>
<organism evidence="1 2">
    <name type="scientific">Periplaneta americana</name>
    <name type="common">American cockroach</name>
    <name type="synonym">Blatta americana</name>
    <dbReference type="NCBI Taxonomy" id="6978"/>
    <lineage>
        <taxon>Eukaryota</taxon>
        <taxon>Metazoa</taxon>
        <taxon>Ecdysozoa</taxon>
        <taxon>Arthropoda</taxon>
        <taxon>Hexapoda</taxon>
        <taxon>Insecta</taxon>
        <taxon>Pterygota</taxon>
        <taxon>Neoptera</taxon>
        <taxon>Polyneoptera</taxon>
        <taxon>Dictyoptera</taxon>
        <taxon>Blattodea</taxon>
        <taxon>Blattoidea</taxon>
        <taxon>Blattidae</taxon>
        <taxon>Blattinae</taxon>
        <taxon>Periplaneta</taxon>
    </lineage>
</organism>
<keyword evidence="2" id="KW-1185">Reference proteome</keyword>
<sequence>MSMFRNHVVKLELPSFRKLPELSLVEPFKARIQNWRRERFRAFCDVESAAGRHRTWIPWMWSCVAGGSAMYRGLSTGLVVARGTRDEGLRFRACYNVAGHRLTWTPVDMWSFVVGGSAMHRELSRGLMVTRGTEDEESRCNESVERIASSVCRGDFSQNKSLSSSYAPYVRQHFSVGRHGLVPSRNTILMWVNNFRTISSASKRRPKALVFLNRCMRLVSVILRCDVSEKQSRTPGLLGSLSIYVLAYKSLVIYRRCTSYRVI</sequence>
<accession>A0ABQ8TU53</accession>